<dbReference type="GO" id="GO:0008270">
    <property type="term" value="F:zinc ion binding"/>
    <property type="evidence" value="ECO:0007669"/>
    <property type="project" value="InterPro"/>
</dbReference>
<dbReference type="GO" id="GO:0000981">
    <property type="term" value="F:DNA-binding transcription factor activity, RNA polymerase II-specific"/>
    <property type="evidence" value="ECO:0007669"/>
    <property type="project" value="InterPro"/>
</dbReference>
<feature type="compositionally biased region" description="Basic and acidic residues" evidence="3">
    <location>
        <begin position="161"/>
        <end position="178"/>
    </location>
</feature>
<evidence type="ECO:0000259" key="4">
    <source>
        <dbReference type="SMART" id="SM00906"/>
    </source>
</evidence>
<dbReference type="InterPro" id="IPR036864">
    <property type="entry name" value="Zn2-C6_fun-type_DNA-bd_sf"/>
</dbReference>
<feature type="region of interest" description="Disordered" evidence="3">
    <location>
        <begin position="160"/>
        <end position="179"/>
    </location>
</feature>
<dbReference type="InterPro" id="IPR007219">
    <property type="entry name" value="XnlR_reg_dom"/>
</dbReference>
<keyword evidence="1" id="KW-0479">Metal-binding</keyword>
<protein>
    <recommendedName>
        <fullName evidence="4">Xylanolytic transcriptional activator regulatory domain-containing protein</fullName>
    </recommendedName>
</protein>
<feature type="region of interest" description="Disordered" evidence="3">
    <location>
        <begin position="93"/>
        <end position="118"/>
    </location>
</feature>
<dbReference type="PANTHER" id="PTHR46910:SF5">
    <property type="entry name" value="ZN(II)2CYS6 TRANSCRIPTION FACTOR (EUROFUNG)"/>
    <property type="match status" value="1"/>
</dbReference>
<dbReference type="SMART" id="SM00906">
    <property type="entry name" value="Fungal_trans"/>
    <property type="match status" value="1"/>
</dbReference>
<gene>
    <name evidence="5" type="ORF">C2S_7664</name>
</gene>
<keyword evidence="2" id="KW-0539">Nucleus</keyword>
<feature type="region of interest" description="Disordered" evidence="3">
    <location>
        <begin position="667"/>
        <end position="699"/>
    </location>
</feature>
<dbReference type="PANTHER" id="PTHR46910">
    <property type="entry name" value="TRANSCRIPTION FACTOR PDR1"/>
    <property type="match status" value="1"/>
</dbReference>
<sequence length="724" mass="81516">MTQGNFPGLKLSSSSLILNHHPNLCKEGKSIKLHRMSSLANAGLARYAVSNTHPAPQMILTKHQCDYCKQKKFRCSKDLPKCISRQPWPGPCNYSRDKPAHKGSVNKQETRPSLGLKNQQSIERPHTRLKNVEEAVQALTTTVTQGAEAVSYVTSPNYRQISEKDCEPQDGNDPRPNRNVEGINSFSFLKDISITNTTIGTSPVHQQAAREFQYLSDSLTTAVVTSKGYHKTGFFVPSKGEGYQMIGRFLENASLGDAFFITPPESLLMQTIYRPDTVSRKAWVVYINYMILTMLAHNEDARAEKYRNNMKLALNDSRIFLEPHEVNLQTLIMLAIHGEDYASPNESWMLVGHACRQAEALGLHIPSEADYVTTQRRLSLFWLLFAVDKSCALAFGRSCSLPSATYSHVPLPDLHYLARFHPCSDSPDADGRTERSVFGGHMFLARIELAQMVGTLSDTLQNETPFSGPNELREMKLGISTIKFEYLPVSMIFLKYHPPSVNLRQETAREAISLLPSMISNWTAIYNSMIWHLLYYPFIPYFIIFENLVHNHALTSKITIQRDLELLSMTVSYYHTMRDQMQILAPLCKRLENIAAVFLRLAKQYVDGSHPFAPTQQLLSSTHTVSSSKEENYVPSLGDVQLELGGEIGADLEHYIQWLPSNLIPTQGARTTDATDGSAAHATSRSASSESVQPESRGTKRPFDVMFDWFAWDVYYGEQNGDRL</sequence>
<dbReference type="Pfam" id="PF04082">
    <property type="entry name" value="Fungal_trans"/>
    <property type="match status" value="1"/>
</dbReference>
<evidence type="ECO:0000256" key="3">
    <source>
        <dbReference type="SAM" id="MobiDB-lite"/>
    </source>
</evidence>
<dbReference type="InterPro" id="IPR001138">
    <property type="entry name" value="Zn2Cys6_DnaBD"/>
</dbReference>
<dbReference type="InterPro" id="IPR050987">
    <property type="entry name" value="AtrR-like"/>
</dbReference>
<dbReference type="AlphaFoldDB" id="A0A9Q9UAS8"/>
<evidence type="ECO:0000256" key="2">
    <source>
        <dbReference type="ARBA" id="ARBA00023242"/>
    </source>
</evidence>
<dbReference type="GO" id="GO:0006351">
    <property type="term" value="P:DNA-templated transcription"/>
    <property type="evidence" value="ECO:0007669"/>
    <property type="project" value="InterPro"/>
</dbReference>
<dbReference type="CDD" id="cd00067">
    <property type="entry name" value="GAL4"/>
    <property type="match status" value="1"/>
</dbReference>
<proteinExistence type="predicted"/>
<accession>A0A9Q9UAS8</accession>
<feature type="compositionally biased region" description="Low complexity" evidence="3">
    <location>
        <begin position="678"/>
        <end position="691"/>
    </location>
</feature>
<evidence type="ECO:0000313" key="5">
    <source>
        <dbReference type="EMBL" id="VTT69789.1"/>
    </source>
</evidence>
<dbReference type="Proteomes" id="UP000760494">
    <property type="component" value="Unassembled WGS sequence"/>
</dbReference>
<reference evidence="5" key="1">
    <citation type="submission" date="2019-05" db="EMBL/GenBank/DDBJ databases">
        <authorList>
            <person name="Piombo E."/>
        </authorList>
    </citation>
    <scope>NUCLEOTIDE SEQUENCE</scope>
    <source>
        <strain evidence="5">C2S</strain>
    </source>
</reference>
<comment type="caution">
    <text evidence="5">The sequence shown here is derived from an EMBL/GenBank/DDBJ whole genome shotgun (WGS) entry which is preliminary data.</text>
</comment>
<dbReference type="EMBL" id="CABFJX010000268">
    <property type="protein sequence ID" value="VTT69789.1"/>
    <property type="molecule type" value="Genomic_DNA"/>
</dbReference>
<evidence type="ECO:0000313" key="6">
    <source>
        <dbReference type="Proteomes" id="UP000760494"/>
    </source>
</evidence>
<organism evidence="5 6">
    <name type="scientific">Fusarium fujikuroi</name>
    <name type="common">Bakanae and foot rot disease fungus</name>
    <name type="synonym">Gibberella fujikuroi</name>
    <dbReference type="NCBI Taxonomy" id="5127"/>
    <lineage>
        <taxon>Eukaryota</taxon>
        <taxon>Fungi</taxon>
        <taxon>Dikarya</taxon>
        <taxon>Ascomycota</taxon>
        <taxon>Pezizomycotina</taxon>
        <taxon>Sordariomycetes</taxon>
        <taxon>Hypocreomycetidae</taxon>
        <taxon>Hypocreales</taxon>
        <taxon>Nectriaceae</taxon>
        <taxon>Fusarium</taxon>
        <taxon>Fusarium fujikuroi species complex</taxon>
    </lineage>
</organism>
<feature type="domain" description="Xylanolytic transcriptional activator regulatory" evidence="4">
    <location>
        <begin position="347"/>
        <end position="418"/>
    </location>
</feature>
<evidence type="ECO:0000256" key="1">
    <source>
        <dbReference type="ARBA" id="ARBA00022723"/>
    </source>
</evidence>
<dbReference type="GO" id="GO:0003677">
    <property type="term" value="F:DNA binding"/>
    <property type="evidence" value="ECO:0007669"/>
    <property type="project" value="InterPro"/>
</dbReference>
<dbReference type="CDD" id="cd12148">
    <property type="entry name" value="fungal_TF_MHR"/>
    <property type="match status" value="1"/>
</dbReference>
<dbReference type="Gene3D" id="4.10.240.10">
    <property type="entry name" value="Zn(2)-C6 fungal-type DNA-binding domain"/>
    <property type="match status" value="1"/>
</dbReference>
<name>A0A9Q9UAS8_FUSFU</name>